<evidence type="ECO:0000313" key="7">
    <source>
        <dbReference type="Proteomes" id="UP000199354"/>
    </source>
</evidence>
<dbReference type="PANTHER" id="PTHR35089:SF1">
    <property type="entry name" value="CHAPERONE PROTEIN SKP"/>
    <property type="match status" value="1"/>
</dbReference>
<proteinExistence type="inferred from homology"/>
<protein>
    <submittedName>
        <fullName evidence="6">Periplasmic chaperone for outer membrane proteins Skp</fullName>
    </submittedName>
</protein>
<dbReference type="OrthoDB" id="1145062at2"/>
<dbReference type="InterPro" id="IPR024930">
    <property type="entry name" value="Skp_dom_sf"/>
</dbReference>
<sequence length="198" mass="22248">MKKYIILGVMAVAALSCNEKAAAPAKEFKTAYVDTSKLIEEYTEAKDIEAKYKAKSEEMGRELEAEVNRFKSEASNFQKNAQANGQAWAQQKGAELQKREQQLGYAQQAMLQQLQNESGAEMDTLVKNVKKFIKDYGKEKGYDYVFATGEAVSILYAKDSYDITKEIIQLLDDKYKNGPKKEDKPADSKDAKATEAKK</sequence>
<dbReference type="Gene3D" id="3.30.910.20">
    <property type="entry name" value="Skp domain"/>
    <property type="match status" value="1"/>
</dbReference>
<dbReference type="EMBL" id="FMVF01000013">
    <property type="protein sequence ID" value="SCY86042.1"/>
    <property type="molecule type" value="Genomic_DNA"/>
</dbReference>
<keyword evidence="7" id="KW-1185">Reference proteome</keyword>
<dbReference type="RefSeq" id="WP_091144876.1">
    <property type="nucleotide sequence ID" value="NZ_FMVF01000013.1"/>
</dbReference>
<keyword evidence="3" id="KW-0175">Coiled coil</keyword>
<feature type="coiled-coil region" evidence="3">
    <location>
        <begin position="53"/>
        <end position="80"/>
    </location>
</feature>
<accession>A0A1G5JCK3</accession>
<evidence type="ECO:0000313" key="6">
    <source>
        <dbReference type="EMBL" id="SCY86042.1"/>
    </source>
</evidence>
<dbReference type="InterPro" id="IPR005632">
    <property type="entry name" value="Chaperone_Skp"/>
</dbReference>
<dbReference type="GO" id="GO:0005829">
    <property type="term" value="C:cytosol"/>
    <property type="evidence" value="ECO:0007669"/>
    <property type="project" value="TreeGrafter"/>
</dbReference>
<evidence type="ECO:0000256" key="4">
    <source>
        <dbReference type="SAM" id="MobiDB-lite"/>
    </source>
</evidence>
<evidence type="ECO:0000256" key="5">
    <source>
        <dbReference type="SAM" id="SignalP"/>
    </source>
</evidence>
<dbReference type="Pfam" id="PF03938">
    <property type="entry name" value="OmpH"/>
    <property type="match status" value="1"/>
</dbReference>
<feature type="signal peptide" evidence="5">
    <location>
        <begin position="1"/>
        <end position="21"/>
    </location>
</feature>
<dbReference type="SMART" id="SM00935">
    <property type="entry name" value="OmpH"/>
    <property type="match status" value="1"/>
</dbReference>
<feature type="chain" id="PRO_5011757903" evidence="5">
    <location>
        <begin position="22"/>
        <end position="198"/>
    </location>
</feature>
<keyword evidence="2 5" id="KW-0732">Signal</keyword>
<evidence type="ECO:0000256" key="3">
    <source>
        <dbReference type="SAM" id="Coils"/>
    </source>
</evidence>
<dbReference type="AlphaFoldDB" id="A0A1G5JCK3"/>
<reference evidence="6 7" key="1">
    <citation type="submission" date="2016-10" db="EMBL/GenBank/DDBJ databases">
        <authorList>
            <person name="de Groot N.N."/>
        </authorList>
    </citation>
    <scope>NUCLEOTIDE SEQUENCE [LARGE SCALE GENOMIC DNA]</scope>
    <source>
        <strain evidence="6 7">CGMCC 1.7031</strain>
    </source>
</reference>
<dbReference type="Proteomes" id="UP000199354">
    <property type="component" value="Unassembled WGS sequence"/>
</dbReference>
<dbReference type="GO" id="GO:0050821">
    <property type="term" value="P:protein stabilization"/>
    <property type="evidence" value="ECO:0007669"/>
    <property type="project" value="TreeGrafter"/>
</dbReference>
<name>A0A1G5JCK3_9FLAO</name>
<dbReference type="PANTHER" id="PTHR35089">
    <property type="entry name" value="CHAPERONE PROTEIN SKP"/>
    <property type="match status" value="1"/>
</dbReference>
<feature type="region of interest" description="Disordered" evidence="4">
    <location>
        <begin position="174"/>
        <end position="198"/>
    </location>
</feature>
<evidence type="ECO:0000256" key="2">
    <source>
        <dbReference type="ARBA" id="ARBA00022729"/>
    </source>
</evidence>
<comment type="similarity">
    <text evidence="1">Belongs to the Skp family.</text>
</comment>
<dbReference type="STRING" id="490189.SAMN02927903_02645"/>
<dbReference type="GO" id="GO:0051082">
    <property type="term" value="F:unfolded protein binding"/>
    <property type="evidence" value="ECO:0007669"/>
    <property type="project" value="InterPro"/>
</dbReference>
<evidence type="ECO:0000256" key="1">
    <source>
        <dbReference type="ARBA" id="ARBA00009091"/>
    </source>
</evidence>
<dbReference type="SUPFAM" id="SSF111384">
    <property type="entry name" value="OmpH-like"/>
    <property type="match status" value="1"/>
</dbReference>
<gene>
    <name evidence="6" type="ORF">SAMN02927903_02645</name>
</gene>
<dbReference type="PROSITE" id="PS51257">
    <property type="entry name" value="PROKAR_LIPOPROTEIN"/>
    <property type="match status" value="1"/>
</dbReference>
<organism evidence="6 7">
    <name type="scientific">Flavobacterium caeni</name>
    <dbReference type="NCBI Taxonomy" id="490189"/>
    <lineage>
        <taxon>Bacteria</taxon>
        <taxon>Pseudomonadati</taxon>
        <taxon>Bacteroidota</taxon>
        <taxon>Flavobacteriia</taxon>
        <taxon>Flavobacteriales</taxon>
        <taxon>Flavobacteriaceae</taxon>
        <taxon>Flavobacterium</taxon>
    </lineage>
</organism>